<dbReference type="Pfam" id="PF01619">
    <property type="entry name" value="Pro_dh"/>
    <property type="match status" value="1"/>
</dbReference>
<evidence type="ECO:0000256" key="2">
    <source>
        <dbReference type="ARBA" id="ARBA00012695"/>
    </source>
</evidence>
<feature type="binding site" evidence="9">
    <location>
        <position position="264"/>
    </location>
    <ligand>
        <name>substrate</name>
    </ligand>
</feature>
<evidence type="ECO:0000256" key="3">
    <source>
        <dbReference type="ARBA" id="ARBA00022630"/>
    </source>
</evidence>
<dbReference type="InterPro" id="IPR002872">
    <property type="entry name" value="Proline_DH_dom"/>
</dbReference>
<dbReference type="PANTHER" id="PTHR13914">
    <property type="entry name" value="PROLINE OXIDASE"/>
    <property type="match status" value="1"/>
</dbReference>
<dbReference type="GO" id="GO:0004657">
    <property type="term" value="F:proline dehydrogenase activity"/>
    <property type="evidence" value="ECO:0007669"/>
    <property type="project" value="UniProtKB-EC"/>
</dbReference>
<dbReference type="Proteomes" id="UP000245533">
    <property type="component" value="Unassembled WGS sequence"/>
</dbReference>
<protein>
    <recommendedName>
        <fullName evidence="2">proline dehydrogenase</fullName>
        <ecNumber evidence="2">1.5.5.2</ecNumber>
    </recommendedName>
</protein>
<dbReference type="GO" id="GO:0000166">
    <property type="term" value="F:nucleotide binding"/>
    <property type="evidence" value="ECO:0007669"/>
    <property type="project" value="UniProtKB-KW"/>
</dbReference>
<evidence type="ECO:0000256" key="5">
    <source>
        <dbReference type="ARBA" id="ARBA00022827"/>
    </source>
</evidence>
<dbReference type="InterPro" id="IPR029041">
    <property type="entry name" value="FAD-linked_oxidoreductase-like"/>
</dbReference>
<feature type="binding site" evidence="10">
    <location>
        <begin position="163"/>
        <end position="165"/>
    </location>
    <ligand>
        <name>FAD</name>
        <dbReference type="ChEBI" id="CHEBI:57692"/>
    </ligand>
</feature>
<organism evidence="12 13">
    <name type="scientific">Rhodohalobacter mucosus</name>
    <dbReference type="NCBI Taxonomy" id="2079485"/>
    <lineage>
        <taxon>Bacteria</taxon>
        <taxon>Pseudomonadati</taxon>
        <taxon>Balneolota</taxon>
        <taxon>Balneolia</taxon>
        <taxon>Balneolales</taxon>
        <taxon>Balneolaceae</taxon>
        <taxon>Rhodohalobacter</taxon>
    </lineage>
</organism>
<proteinExistence type="predicted"/>
<dbReference type="RefSeq" id="WP_109644061.1">
    <property type="nucleotide sequence ID" value="NZ_QGGB01000002.1"/>
</dbReference>
<dbReference type="PIRSF" id="PIRSF000196">
    <property type="entry name" value="Pro_dehydrog"/>
    <property type="match status" value="1"/>
</dbReference>
<evidence type="ECO:0000313" key="12">
    <source>
        <dbReference type="EMBL" id="PWN07682.1"/>
    </source>
</evidence>
<keyword evidence="7" id="KW-0642">Proline metabolism</keyword>
<evidence type="ECO:0000259" key="11">
    <source>
        <dbReference type="Pfam" id="PF01619"/>
    </source>
</evidence>
<dbReference type="PANTHER" id="PTHR13914:SF0">
    <property type="entry name" value="PROLINE DEHYDROGENASE 1, MITOCHONDRIAL"/>
    <property type="match status" value="1"/>
</dbReference>
<feature type="binding site" evidence="9">
    <location>
        <position position="265"/>
    </location>
    <ligand>
        <name>substrate</name>
    </ligand>
</feature>
<keyword evidence="5 10" id="KW-0274">FAD</keyword>
<name>A0A316TY35_9BACT</name>
<feature type="binding site" evidence="10">
    <location>
        <position position="110"/>
    </location>
    <ligand>
        <name>FAD</name>
        <dbReference type="ChEBI" id="CHEBI:57692"/>
    </ligand>
</feature>
<sequence>MRLPFVFAKRFVAGETFEATVPKIKSLNEKGISVTLDLLGENVKKRTTADETVKEYIRLLNDIHSAGLKSTISIKLTMLGMDIDDDYCRDNLYSLLEEAKRLDSFVRIDMEGSDYTQTTIDIFRDAFKKYGKHVGIVIQAYLHRTKDDIRDLAELGADVRLCKGAYKEPERIALQNMSAIREAFKEYTKILLEKTPYPRIATHDDELVEWVKEYTGEQKIGKARFEFQMLYGLREETMEQLVKNGYNARVYVPYGTMWFPYFKRRLMERKENIWFVVSTLFKK</sequence>
<dbReference type="AlphaFoldDB" id="A0A316TY35"/>
<dbReference type="OrthoDB" id="9773461at2"/>
<keyword evidence="13" id="KW-1185">Reference proteome</keyword>
<gene>
    <name evidence="12" type="ORF">DDZ15_01265</name>
</gene>
<dbReference type="GO" id="GO:0010133">
    <property type="term" value="P:L-proline catabolic process to L-glutamate"/>
    <property type="evidence" value="ECO:0007669"/>
    <property type="project" value="UniProtKB-UniPathway"/>
</dbReference>
<evidence type="ECO:0000256" key="6">
    <source>
        <dbReference type="ARBA" id="ARBA00023002"/>
    </source>
</evidence>
<accession>A0A316TY35</accession>
<evidence type="ECO:0000256" key="4">
    <source>
        <dbReference type="ARBA" id="ARBA00022741"/>
    </source>
</evidence>
<feature type="binding site" evidence="9">
    <location>
        <position position="75"/>
    </location>
    <ligand>
        <name>substrate</name>
    </ligand>
</feature>
<dbReference type="InterPro" id="IPR008219">
    <property type="entry name" value="PRODH_bac_arc"/>
</dbReference>
<dbReference type="UniPathway" id="UPA00261">
    <property type="reaction ID" value="UER00373"/>
</dbReference>
<dbReference type="EC" id="1.5.5.2" evidence="2"/>
<feature type="binding site" evidence="10">
    <location>
        <begin position="202"/>
        <end position="203"/>
    </location>
    <ligand>
        <name>FAD</name>
        <dbReference type="ChEBI" id="CHEBI:57692"/>
    </ligand>
</feature>
<keyword evidence="4 10" id="KW-0547">Nucleotide-binding</keyword>
<evidence type="ECO:0000256" key="7">
    <source>
        <dbReference type="ARBA" id="ARBA00023062"/>
    </source>
</evidence>
<evidence type="ECO:0000256" key="10">
    <source>
        <dbReference type="PIRSR" id="PIRSR000196-2"/>
    </source>
</evidence>
<feature type="binding site" evidence="10">
    <location>
        <position position="139"/>
    </location>
    <ligand>
        <name>FAD</name>
        <dbReference type="ChEBI" id="CHEBI:57692"/>
    </ligand>
</feature>
<comment type="caution">
    <text evidence="12">The sequence shown here is derived from an EMBL/GenBank/DDBJ whole genome shotgun (WGS) entry which is preliminary data.</text>
</comment>
<keyword evidence="6" id="KW-0560">Oxidoreductase</keyword>
<evidence type="ECO:0000256" key="1">
    <source>
        <dbReference type="ARBA" id="ARBA00004739"/>
    </source>
</evidence>
<comment type="pathway">
    <text evidence="1">Amino-acid degradation; L-proline degradation into L-glutamate; L-glutamate from L-proline: step 1/2.</text>
</comment>
<keyword evidence="3" id="KW-0285">Flavoprotein</keyword>
<comment type="cofactor">
    <cofactor evidence="10">
        <name>FAD</name>
        <dbReference type="ChEBI" id="CHEBI:57692"/>
    </cofactor>
    <text evidence="10">Binds 1 FAD per subunit.</text>
</comment>
<dbReference type="SUPFAM" id="SSF51730">
    <property type="entry name" value="FAD-linked oxidoreductase"/>
    <property type="match status" value="1"/>
</dbReference>
<comment type="catalytic activity">
    <reaction evidence="8">
        <text>L-proline + a quinone = (S)-1-pyrroline-5-carboxylate + a quinol + H(+)</text>
        <dbReference type="Rhea" id="RHEA:23784"/>
        <dbReference type="ChEBI" id="CHEBI:15378"/>
        <dbReference type="ChEBI" id="CHEBI:17388"/>
        <dbReference type="ChEBI" id="CHEBI:24646"/>
        <dbReference type="ChEBI" id="CHEBI:60039"/>
        <dbReference type="ChEBI" id="CHEBI:132124"/>
        <dbReference type="EC" id="1.5.5.2"/>
    </reaction>
</comment>
<dbReference type="Gene3D" id="3.20.20.220">
    <property type="match status" value="1"/>
</dbReference>
<dbReference type="EMBL" id="QGGB01000002">
    <property type="protein sequence ID" value="PWN07682.1"/>
    <property type="molecule type" value="Genomic_DNA"/>
</dbReference>
<reference evidence="12 13" key="1">
    <citation type="submission" date="2018-05" db="EMBL/GenBank/DDBJ databases">
        <title>Rhodohalobacter halophilus gen. nov., sp. nov., a moderately halophilic member of the family Balneolaceae.</title>
        <authorList>
            <person name="Liu Z.-W."/>
        </authorList>
    </citation>
    <scope>NUCLEOTIDE SEQUENCE [LARGE SCALE GENOMIC DNA]</scope>
    <source>
        <strain evidence="12 13">8A47</strain>
    </source>
</reference>
<evidence type="ECO:0000256" key="9">
    <source>
        <dbReference type="PIRSR" id="PIRSR000196-1"/>
    </source>
</evidence>
<evidence type="ECO:0000256" key="8">
    <source>
        <dbReference type="ARBA" id="ARBA00048779"/>
    </source>
</evidence>
<dbReference type="InterPro" id="IPR015659">
    <property type="entry name" value="Proline_oxidase"/>
</dbReference>
<evidence type="ECO:0000313" key="13">
    <source>
        <dbReference type="Proteomes" id="UP000245533"/>
    </source>
</evidence>
<feature type="domain" description="Proline dehydrogenase" evidence="11">
    <location>
        <begin position="23"/>
        <end position="275"/>
    </location>
</feature>